<feature type="non-terminal residue" evidence="2">
    <location>
        <position position="79"/>
    </location>
</feature>
<evidence type="ECO:0000256" key="1">
    <source>
        <dbReference type="SAM" id="MobiDB-lite"/>
    </source>
</evidence>
<accession>A0A0F9S5I9</accession>
<protein>
    <submittedName>
        <fullName evidence="2">Uncharacterized protein</fullName>
    </submittedName>
</protein>
<dbReference type="EMBL" id="LAZR01000628">
    <property type="protein sequence ID" value="KKN62319.1"/>
    <property type="molecule type" value="Genomic_DNA"/>
</dbReference>
<dbReference type="AlphaFoldDB" id="A0A0F9S5I9"/>
<sequence length="79" mass="8160">MNARSLLAIISVLAAFTVVGKAETSVDNKDVVSGWMNVLAAADPSPSALNAASGKTKADQAGDTDKPVDLWTQAYDLVP</sequence>
<feature type="region of interest" description="Disordered" evidence="1">
    <location>
        <begin position="45"/>
        <end position="65"/>
    </location>
</feature>
<organism evidence="2">
    <name type="scientific">marine sediment metagenome</name>
    <dbReference type="NCBI Taxonomy" id="412755"/>
    <lineage>
        <taxon>unclassified sequences</taxon>
        <taxon>metagenomes</taxon>
        <taxon>ecological metagenomes</taxon>
    </lineage>
</organism>
<feature type="compositionally biased region" description="Basic and acidic residues" evidence="1">
    <location>
        <begin position="56"/>
        <end position="65"/>
    </location>
</feature>
<gene>
    <name evidence="2" type="ORF">LCGC14_0512820</name>
</gene>
<name>A0A0F9S5I9_9ZZZZ</name>
<reference evidence="2" key="1">
    <citation type="journal article" date="2015" name="Nature">
        <title>Complex archaea that bridge the gap between prokaryotes and eukaryotes.</title>
        <authorList>
            <person name="Spang A."/>
            <person name="Saw J.H."/>
            <person name="Jorgensen S.L."/>
            <person name="Zaremba-Niedzwiedzka K."/>
            <person name="Martijn J."/>
            <person name="Lind A.E."/>
            <person name="van Eijk R."/>
            <person name="Schleper C."/>
            <person name="Guy L."/>
            <person name="Ettema T.J."/>
        </authorList>
    </citation>
    <scope>NUCLEOTIDE SEQUENCE</scope>
</reference>
<proteinExistence type="predicted"/>
<comment type="caution">
    <text evidence="2">The sequence shown here is derived from an EMBL/GenBank/DDBJ whole genome shotgun (WGS) entry which is preliminary data.</text>
</comment>
<evidence type="ECO:0000313" key="2">
    <source>
        <dbReference type="EMBL" id="KKN62319.1"/>
    </source>
</evidence>